<evidence type="ECO:0000313" key="1">
    <source>
        <dbReference type="EMBL" id="KAF2826338.1"/>
    </source>
</evidence>
<dbReference type="OrthoDB" id="3540210at2759"/>
<accession>A0A6A7A0C1</accession>
<evidence type="ECO:0000313" key="2">
    <source>
        <dbReference type="Proteomes" id="UP000799424"/>
    </source>
</evidence>
<proteinExistence type="predicted"/>
<dbReference type="Proteomes" id="UP000799424">
    <property type="component" value="Unassembled WGS sequence"/>
</dbReference>
<dbReference type="AlphaFoldDB" id="A0A6A7A0C1"/>
<protein>
    <submittedName>
        <fullName evidence="1">Uncharacterized protein</fullName>
    </submittedName>
</protein>
<name>A0A6A7A0C1_9PLEO</name>
<keyword evidence="2" id="KW-1185">Reference proteome</keyword>
<gene>
    <name evidence="1" type="ORF">CC86DRAFT_370364</name>
</gene>
<sequence length="168" mass="18830">MSTHFNAPRRIGSFYSSPVDQEQWKFESRKVYNTDLALLQYHTLGIAQGLGHDLPRAHNLLSDYGIDARGKVLFPAPGTKNIRVSALLGFVCASMACWIFTYEIREGPTETTLLITVVLYSIWTLMVKRMPANLGNIWAKLGKPGSFDELAHMLDATVRRVKQCLGQS</sequence>
<dbReference type="EMBL" id="MU006226">
    <property type="protein sequence ID" value="KAF2826338.1"/>
    <property type="molecule type" value="Genomic_DNA"/>
</dbReference>
<reference evidence="1" key="1">
    <citation type="journal article" date="2020" name="Stud. Mycol.">
        <title>101 Dothideomycetes genomes: a test case for predicting lifestyles and emergence of pathogens.</title>
        <authorList>
            <person name="Haridas S."/>
            <person name="Albert R."/>
            <person name="Binder M."/>
            <person name="Bloem J."/>
            <person name="Labutti K."/>
            <person name="Salamov A."/>
            <person name="Andreopoulos B."/>
            <person name="Baker S."/>
            <person name="Barry K."/>
            <person name="Bills G."/>
            <person name="Bluhm B."/>
            <person name="Cannon C."/>
            <person name="Castanera R."/>
            <person name="Culley D."/>
            <person name="Daum C."/>
            <person name="Ezra D."/>
            <person name="Gonzalez J."/>
            <person name="Henrissat B."/>
            <person name="Kuo A."/>
            <person name="Liang C."/>
            <person name="Lipzen A."/>
            <person name="Lutzoni F."/>
            <person name="Magnuson J."/>
            <person name="Mondo S."/>
            <person name="Nolan M."/>
            <person name="Ohm R."/>
            <person name="Pangilinan J."/>
            <person name="Park H.-J."/>
            <person name="Ramirez L."/>
            <person name="Alfaro M."/>
            <person name="Sun H."/>
            <person name="Tritt A."/>
            <person name="Yoshinaga Y."/>
            <person name="Zwiers L.-H."/>
            <person name="Turgeon B."/>
            <person name="Goodwin S."/>
            <person name="Spatafora J."/>
            <person name="Crous P."/>
            <person name="Grigoriev I."/>
        </authorList>
    </citation>
    <scope>NUCLEOTIDE SEQUENCE</scope>
    <source>
        <strain evidence="1">CBS 113818</strain>
    </source>
</reference>
<organism evidence="1 2">
    <name type="scientific">Ophiobolus disseminans</name>
    <dbReference type="NCBI Taxonomy" id="1469910"/>
    <lineage>
        <taxon>Eukaryota</taxon>
        <taxon>Fungi</taxon>
        <taxon>Dikarya</taxon>
        <taxon>Ascomycota</taxon>
        <taxon>Pezizomycotina</taxon>
        <taxon>Dothideomycetes</taxon>
        <taxon>Pleosporomycetidae</taxon>
        <taxon>Pleosporales</taxon>
        <taxon>Pleosporineae</taxon>
        <taxon>Phaeosphaeriaceae</taxon>
        <taxon>Ophiobolus</taxon>
    </lineage>
</organism>